<comment type="similarity">
    <text evidence="3">Belongs to the flavoredoxin family.</text>
</comment>
<protein>
    <recommendedName>
        <fullName evidence="4">Flavin reductase like domain-containing protein</fullName>
    </recommendedName>
</protein>
<comment type="cofactor">
    <cofactor evidence="1">
        <name>FMN</name>
        <dbReference type="ChEBI" id="CHEBI:58210"/>
    </cofactor>
</comment>
<feature type="domain" description="Flavin reductase like" evidence="4">
    <location>
        <begin position="34"/>
        <end position="176"/>
    </location>
</feature>
<reference evidence="5 6" key="1">
    <citation type="submission" date="2016-02" db="EMBL/GenBank/DDBJ databases">
        <authorList>
            <person name="Wen L."/>
            <person name="He K."/>
            <person name="Yang H."/>
        </authorList>
    </citation>
    <scope>NUCLEOTIDE SEQUENCE [LARGE SCALE GENOMIC DNA]</scope>
    <source>
        <strain evidence="5">Trichococcus palustris</strain>
    </source>
</reference>
<dbReference type="EMBL" id="FJNE01000003">
    <property type="protein sequence ID" value="CZQ90673.1"/>
    <property type="molecule type" value="Genomic_DNA"/>
</dbReference>
<dbReference type="AlphaFoldDB" id="A0A143YI87"/>
<sequence>MNHSAASSVLFFFKKNKGMSIMSMVELPIEKAFMFIEPGPVVLITTNDEGKYNIMTLSWHMVMDFTPRIALSTGPWNHSFTTFMRTKECVIAIPTVDLAEKVIRIGTCSGTTVDKFKEFGLTPLPAKGVGAPLIAECLACLECKVIDYVEPHGIVVLQAERVWCDNDRKERRTFHANGDGTFVVDGETIDYRSLMGKWVPEGV</sequence>
<evidence type="ECO:0000256" key="3">
    <source>
        <dbReference type="ARBA" id="ARBA00038054"/>
    </source>
</evidence>
<dbReference type="GO" id="GO:0016646">
    <property type="term" value="F:oxidoreductase activity, acting on the CH-NH group of donors, NAD or NADP as acceptor"/>
    <property type="evidence" value="ECO:0007669"/>
    <property type="project" value="UniProtKB-ARBA"/>
</dbReference>
<dbReference type="Gene3D" id="2.30.110.10">
    <property type="entry name" value="Electron Transport, Fmn-binding Protein, Chain A"/>
    <property type="match status" value="1"/>
</dbReference>
<dbReference type="GO" id="GO:0010181">
    <property type="term" value="F:FMN binding"/>
    <property type="evidence" value="ECO:0007669"/>
    <property type="project" value="InterPro"/>
</dbReference>
<dbReference type="PANTHER" id="PTHR43567">
    <property type="entry name" value="FLAVOREDOXIN-RELATED-RELATED"/>
    <property type="match status" value="1"/>
</dbReference>
<organism evidence="5 6">
    <name type="scientific">Trichococcus palustris</name>
    <dbReference type="NCBI Taxonomy" id="140314"/>
    <lineage>
        <taxon>Bacteria</taxon>
        <taxon>Bacillati</taxon>
        <taxon>Bacillota</taxon>
        <taxon>Bacilli</taxon>
        <taxon>Lactobacillales</taxon>
        <taxon>Carnobacteriaceae</taxon>
        <taxon>Trichococcus</taxon>
    </lineage>
</organism>
<dbReference type="SUPFAM" id="SSF50475">
    <property type="entry name" value="FMN-binding split barrel"/>
    <property type="match status" value="1"/>
</dbReference>
<keyword evidence="6" id="KW-1185">Reference proteome</keyword>
<dbReference type="SMART" id="SM00903">
    <property type="entry name" value="Flavin_Reduct"/>
    <property type="match status" value="1"/>
</dbReference>
<gene>
    <name evidence="5" type="ORF">Tpal_1296</name>
</gene>
<evidence type="ECO:0000313" key="6">
    <source>
        <dbReference type="Proteomes" id="UP000242754"/>
    </source>
</evidence>
<dbReference type="InterPro" id="IPR002563">
    <property type="entry name" value="Flavin_Rdtase-like_dom"/>
</dbReference>
<dbReference type="InterPro" id="IPR052174">
    <property type="entry name" value="Flavoredoxin"/>
</dbReference>
<evidence type="ECO:0000313" key="5">
    <source>
        <dbReference type="EMBL" id="CZQ90673.1"/>
    </source>
</evidence>
<evidence type="ECO:0000259" key="4">
    <source>
        <dbReference type="SMART" id="SM00903"/>
    </source>
</evidence>
<dbReference type="InterPro" id="IPR012349">
    <property type="entry name" value="Split_barrel_FMN-bd"/>
</dbReference>
<dbReference type="Proteomes" id="UP000242754">
    <property type="component" value="Unassembled WGS sequence"/>
</dbReference>
<keyword evidence="2" id="KW-0285">Flavoprotein</keyword>
<proteinExistence type="inferred from homology"/>
<name>A0A143YI87_9LACT</name>
<dbReference type="STRING" id="140314.SAMN04488076_1359"/>
<accession>A0A143YI87</accession>
<evidence type="ECO:0000256" key="2">
    <source>
        <dbReference type="ARBA" id="ARBA00022630"/>
    </source>
</evidence>
<evidence type="ECO:0000256" key="1">
    <source>
        <dbReference type="ARBA" id="ARBA00001917"/>
    </source>
</evidence>
<dbReference type="PANTHER" id="PTHR43567:SF1">
    <property type="entry name" value="FLAVOREDOXIN"/>
    <property type="match status" value="1"/>
</dbReference>
<dbReference type="Pfam" id="PF01613">
    <property type="entry name" value="Flavin_Reduct"/>
    <property type="match status" value="1"/>
</dbReference>